<keyword evidence="1" id="KW-1133">Transmembrane helix</keyword>
<accession>A0A2H0XCB5</accession>
<comment type="caution">
    <text evidence="2">The sequence shown here is derived from an EMBL/GenBank/DDBJ whole genome shotgun (WGS) entry which is preliminary data.</text>
</comment>
<sequence length="346" mass="40794">MTLAKQFGYAIKLFGRIFALKAVQLVTIGLALAIVSPLVFFYFVRPKPATHINYGVNFSQKYATELGLDWKKSYTQILDDLKPKYARLVVYWDISEPQISNYNYSDIIWQLDEAKKRDVKVILTMGRKVLRYPECHEPNWWKQSTDNQFKEDALLKYIETTTNQLKSYANIFMWQVENEPMYPFGDCQKQTKETVEKEVAVVKSLDARPIMIQDSGEGGFWRPDYLLGDYLGISMYRRTWYKFFYFNYPLAHWTYKVKAVLTGVPVEKIIVTELQGEPWGPVINSKLTEEEKQKSMSKQQFLETISYAQKSGFNNIYFWGAEWWLWEKEVNNNPFYWETAKAVIQN</sequence>
<organism evidence="2 3">
    <name type="scientific">candidate division WWE3 bacterium CG08_land_8_20_14_0_20_41_10</name>
    <dbReference type="NCBI Taxonomy" id="1975085"/>
    <lineage>
        <taxon>Bacteria</taxon>
        <taxon>Katanobacteria</taxon>
    </lineage>
</organism>
<keyword evidence="1" id="KW-0812">Transmembrane</keyword>
<dbReference type="Proteomes" id="UP000231252">
    <property type="component" value="Unassembled WGS sequence"/>
</dbReference>
<dbReference type="EMBL" id="PEYU01000019">
    <property type="protein sequence ID" value="PIS22587.1"/>
    <property type="molecule type" value="Genomic_DNA"/>
</dbReference>
<reference evidence="3" key="1">
    <citation type="submission" date="2017-09" db="EMBL/GenBank/DDBJ databases">
        <title>Depth-based differentiation of microbial function through sediment-hosted aquifers and enrichment of novel symbionts in the deep terrestrial subsurface.</title>
        <authorList>
            <person name="Probst A.J."/>
            <person name="Ladd B."/>
            <person name="Jarett J.K."/>
            <person name="Geller-Mcgrath D.E."/>
            <person name="Sieber C.M.K."/>
            <person name="Emerson J.B."/>
            <person name="Anantharaman K."/>
            <person name="Thomas B.C."/>
            <person name="Malmstrom R."/>
            <person name="Stieglmeier M."/>
            <person name="Klingl A."/>
            <person name="Woyke T."/>
            <person name="Ryan C.M."/>
            <person name="Banfield J.F."/>
        </authorList>
    </citation>
    <scope>NUCLEOTIDE SEQUENCE [LARGE SCALE GENOMIC DNA]</scope>
</reference>
<gene>
    <name evidence="2" type="ORF">COT50_01110</name>
</gene>
<evidence type="ECO:0000313" key="2">
    <source>
        <dbReference type="EMBL" id="PIS22587.1"/>
    </source>
</evidence>
<dbReference type="SUPFAM" id="SSF51445">
    <property type="entry name" value="(Trans)glycosidases"/>
    <property type="match status" value="1"/>
</dbReference>
<evidence type="ECO:0000313" key="3">
    <source>
        <dbReference type="Proteomes" id="UP000231252"/>
    </source>
</evidence>
<name>A0A2H0XCB5_UNCKA</name>
<proteinExistence type="predicted"/>
<evidence type="ECO:0000256" key="1">
    <source>
        <dbReference type="SAM" id="Phobius"/>
    </source>
</evidence>
<protein>
    <recommendedName>
        <fullName evidence="4">Glycoside hydrolase family 5 domain-containing protein</fullName>
    </recommendedName>
</protein>
<feature type="transmembrane region" description="Helical" evidence="1">
    <location>
        <begin position="22"/>
        <end position="44"/>
    </location>
</feature>
<dbReference type="AlphaFoldDB" id="A0A2H0XCB5"/>
<dbReference type="InterPro" id="IPR017853">
    <property type="entry name" value="GH"/>
</dbReference>
<evidence type="ECO:0008006" key="4">
    <source>
        <dbReference type="Google" id="ProtNLM"/>
    </source>
</evidence>
<keyword evidence="1" id="KW-0472">Membrane</keyword>
<dbReference type="Gene3D" id="3.20.20.80">
    <property type="entry name" value="Glycosidases"/>
    <property type="match status" value="1"/>
</dbReference>